<dbReference type="InterPro" id="IPR014001">
    <property type="entry name" value="Helicase_ATP-bd"/>
</dbReference>
<dbReference type="CDD" id="cd18811">
    <property type="entry name" value="SF2_C_RecG"/>
    <property type="match status" value="1"/>
</dbReference>
<dbReference type="InterPro" id="IPR001650">
    <property type="entry name" value="Helicase_C-like"/>
</dbReference>
<dbReference type="SUPFAM" id="SSF50249">
    <property type="entry name" value="Nucleic acid-binding proteins"/>
    <property type="match status" value="1"/>
</dbReference>
<sequence>MTMLLTHTPVTTLKGVGAAMAEKLKKVGIESIQDVLFHLPLRYQDRTRITPIGALRPGQDAVIEGQVIAADVVMGRRRSLIVRLQDGSGAISLRFFHFSFAQKESFKAGSLVRCYGEVRPGASGLELYHPEYRTQTTGLAPPIEQTLTAIYPATEGLTQARLRGFAEQALGLLSEHNLPDWLPVALRQTLKLGGLVEAIRYLHQPPPDADLEQLAEGAHWSQQRLAFEEILTHQLSLQKLREQMRAQAAPALPLARQLPQQFLANLGFAPTAAQQRVGQEIAYDLSQPLPMLRLVQGDVGAGKTVVAALAALQALEAGYQVALMAPTEILAEQHFLNFSRWLTPLGIEVAWLAGKLKGKARSSALQQIAQGAPMVVGTHALFQAEVQFKNLALVIIDEQHRFGVQQRLALREKGVEGRLSPHQLIMTATPIPRTLAMSAYADLDTSILDELPPGRTPVNTVVISESRRPEIIERVRAACTSGRQAYWVCTLIEESEELTCQAAQTTYEELTLALAGLRVGLIHGRMKPAEKAEIMQLFKDGELQLLVATTVIEVGVDVPNASLMIIENPERLGLAQLHQLRGRVGRGSTASHCLLLYHTPLSQIGRERLAIMRETNDGFVIAERDLELRGPGEMLGTRQTGLLQFKIADLMRDNYLLPSARAAAEQVVQHHPEIIQPLLDRWLKDGQQYGQV</sequence>
<dbReference type="InterPro" id="IPR047112">
    <property type="entry name" value="RecG/Mfd"/>
</dbReference>
<evidence type="ECO:0000256" key="4">
    <source>
        <dbReference type="ARBA" id="ARBA00022763"/>
    </source>
</evidence>
<keyword evidence="10 15" id="KW-0234">DNA repair</keyword>
<comment type="catalytic activity">
    <reaction evidence="14 15">
        <text>ATP + H2O = ADP + phosphate + H(+)</text>
        <dbReference type="Rhea" id="RHEA:13065"/>
        <dbReference type="ChEBI" id="CHEBI:15377"/>
        <dbReference type="ChEBI" id="CHEBI:15378"/>
        <dbReference type="ChEBI" id="CHEBI:30616"/>
        <dbReference type="ChEBI" id="CHEBI:43474"/>
        <dbReference type="ChEBI" id="CHEBI:456216"/>
        <dbReference type="EC" id="5.6.2.4"/>
    </reaction>
</comment>
<keyword evidence="8" id="KW-0238">DNA-binding</keyword>
<evidence type="ECO:0000256" key="11">
    <source>
        <dbReference type="ARBA" id="ARBA00023235"/>
    </source>
</evidence>
<dbReference type="Gene3D" id="3.40.50.300">
    <property type="entry name" value="P-loop containing nucleotide triphosphate hydrolases"/>
    <property type="match status" value="2"/>
</dbReference>
<dbReference type="Pfam" id="PF00270">
    <property type="entry name" value="DEAD"/>
    <property type="match status" value="1"/>
</dbReference>
<evidence type="ECO:0000259" key="16">
    <source>
        <dbReference type="PROSITE" id="PS51192"/>
    </source>
</evidence>
<dbReference type="Pfam" id="PF00271">
    <property type="entry name" value="Helicase_C"/>
    <property type="match status" value="1"/>
</dbReference>
<dbReference type="SMART" id="SM00490">
    <property type="entry name" value="HELICc"/>
    <property type="match status" value="1"/>
</dbReference>
<evidence type="ECO:0000256" key="14">
    <source>
        <dbReference type="ARBA" id="ARBA00048988"/>
    </source>
</evidence>
<dbReference type="NCBIfam" id="NF008166">
    <property type="entry name" value="PRK10917.1-4"/>
    <property type="match status" value="1"/>
</dbReference>
<dbReference type="CDD" id="cd04488">
    <property type="entry name" value="RecG_wedge_OBF"/>
    <property type="match status" value="1"/>
</dbReference>
<gene>
    <name evidence="18" type="ORF">AKN88_05380</name>
</gene>
<dbReference type="InterPro" id="IPR004609">
    <property type="entry name" value="ATP-dep_DNA_helicase_RecG"/>
</dbReference>
<evidence type="ECO:0000256" key="12">
    <source>
        <dbReference type="ARBA" id="ARBA00034617"/>
    </source>
</evidence>
<dbReference type="AlphaFoldDB" id="A0A0K1XDT8"/>
<evidence type="ECO:0000256" key="1">
    <source>
        <dbReference type="ARBA" id="ARBA00007504"/>
    </source>
</evidence>
<dbReference type="Pfam" id="PF19833">
    <property type="entry name" value="RecG_dom3_C"/>
    <property type="match status" value="1"/>
</dbReference>
<dbReference type="Proteomes" id="UP000063953">
    <property type="component" value="Chromosome"/>
</dbReference>
<dbReference type="SMART" id="SM00487">
    <property type="entry name" value="DEXDc"/>
    <property type="match status" value="1"/>
</dbReference>
<organism evidence="18 19">
    <name type="scientific">Thiopseudomonas alkaliphila</name>
    <dbReference type="NCBI Taxonomy" id="1697053"/>
    <lineage>
        <taxon>Bacteria</taxon>
        <taxon>Pseudomonadati</taxon>
        <taxon>Pseudomonadota</taxon>
        <taxon>Gammaproteobacteria</taxon>
        <taxon>Pseudomonadales</taxon>
        <taxon>Pseudomonadaceae</taxon>
        <taxon>Thiopseudomonas</taxon>
    </lineage>
</organism>
<dbReference type="GO" id="GO:0005524">
    <property type="term" value="F:ATP binding"/>
    <property type="evidence" value="ECO:0007669"/>
    <property type="project" value="UniProtKB-KW"/>
</dbReference>
<evidence type="ECO:0000256" key="15">
    <source>
        <dbReference type="RuleBase" id="RU363016"/>
    </source>
</evidence>
<dbReference type="GO" id="GO:0043138">
    <property type="term" value="F:3'-5' DNA helicase activity"/>
    <property type="evidence" value="ECO:0007669"/>
    <property type="project" value="UniProtKB-EC"/>
</dbReference>
<keyword evidence="5 15" id="KW-0378">Hydrolase</keyword>
<evidence type="ECO:0000256" key="8">
    <source>
        <dbReference type="ARBA" id="ARBA00023125"/>
    </source>
</evidence>
<feature type="domain" description="Helicase C-terminal" evidence="17">
    <location>
        <begin position="481"/>
        <end position="627"/>
    </location>
</feature>
<dbReference type="InterPro" id="IPR012340">
    <property type="entry name" value="NA-bd_OB-fold"/>
</dbReference>
<protein>
    <recommendedName>
        <fullName evidence="2 15">ATP-dependent DNA helicase RecG</fullName>
        <ecNumber evidence="13 15">5.6.2.4</ecNumber>
    </recommendedName>
</protein>
<evidence type="ECO:0000256" key="9">
    <source>
        <dbReference type="ARBA" id="ARBA00023172"/>
    </source>
</evidence>
<keyword evidence="19" id="KW-1185">Reference proteome</keyword>
<dbReference type="SUPFAM" id="SSF52540">
    <property type="entry name" value="P-loop containing nucleoside triphosphate hydrolases"/>
    <property type="match status" value="1"/>
</dbReference>
<evidence type="ECO:0000313" key="18">
    <source>
        <dbReference type="EMBL" id="AKX59424.1"/>
    </source>
</evidence>
<evidence type="ECO:0000256" key="3">
    <source>
        <dbReference type="ARBA" id="ARBA00022741"/>
    </source>
</evidence>
<evidence type="ECO:0000256" key="5">
    <source>
        <dbReference type="ARBA" id="ARBA00022801"/>
    </source>
</evidence>
<keyword evidence="6 15" id="KW-0347">Helicase</keyword>
<keyword evidence="11" id="KW-0413">Isomerase</keyword>
<proteinExistence type="inferred from homology"/>
<dbReference type="Gene3D" id="2.40.50.140">
    <property type="entry name" value="Nucleic acid-binding proteins"/>
    <property type="match status" value="1"/>
</dbReference>
<accession>A0A0K1XDT8</accession>
<dbReference type="EMBL" id="CP012365">
    <property type="protein sequence ID" value="AKX59424.1"/>
    <property type="molecule type" value="Genomic_DNA"/>
</dbReference>
<dbReference type="PANTHER" id="PTHR47964:SF1">
    <property type="entry name" value="ATP-DEPENDENT DNA HELICASE HOMOLOG RECG, CHLOROPLASTIC"/>
    <property type="match status" value="1"/>
</dbReference>
<dbReference type="CDD" id="cd17992">
    <property type="entry name" value="DEXHc_RecG"/>
    <property type="match status" value="1"/>
</dbReference>
<dbReference type="STRING" id="1697053.AKN87_07895"/>
<dbReference type="PROSITE" id="PS51194">
    <property type="entry name" value="HELICASE_CTER"/>
    <property type="match status" value="1"/>
</dbReference>
<comment type="function">
    <text evidence="15">Plays a critical role in recombination and DNA repair. Helps process Holliday junction intermediates to mature products by catalyzing branch migration. Has replication fork regression activity, unwinds stalled or blocked replication forks to make a HJ that can be resolved. Has a DNA unwinding activity characteristic of a DNA helicase with 3'-5' polarity.</text>
</comment>
<evidence type="ECO:0000256" key="10">
    <source>
        <dbReference type="ARBA" id="ARBA00023204"/>
    </source>
</evidence>
<dbReference type="InterPro" id="IPR045562">
    <property type="entry name" value="RecG_dom3_C"/>
</dbReference>
<reference evidence="18 19" key="1">
    <citation type="journal article" date="2015" name="Genome Announc.">
        <title>Genome Sequences of Oblitimonas alkaliphila gen. nov. sp. nov. (Proposed), a Novel Bacterium of the Pseudomonadaceae Family.</title>
        <authorList>
            <person name="Lauer A.C."/>
            <person name="Nicholson A.C."/>
            <person name="Humrighouse B.W."/>
            <person name="Emery B."/>
            <person name="Drobish A."/>
            <person name="Juieng P."/>
            <person name="Loparev V."/>
            <person name="McQuiston J.R."/>
        </authorList>
    </citation>
    <scope>NUCLEOTIDE SEQUENCE [LARGE SCALE GENOMIC DNA]</scope>
    <source>
        <strain evidence="18 19">E5571</strain>
    </source>
</reference>
<dbReference type="PROSITE" id="PS51192">
    <property type="entry name" value="HELICASE_ATP_BIND_1"/>
    <property type="match status" value="1"/>
</dbReference>
<dbReference type="Pfam" id="PF17191">
    <property type="entry name" value="RecG_wedge"/>
    <property type="match status" value="1"/>
</dbReference>
<dbReference type="NCBIfam" id="NF008168">
    <property type="entry name" value="PRK10917.2-2"/>
    <property type="match status" value="1"/>
</dbReference>
<name>A0A0K1XDT8_9GAMM</name>
<dbReference type="PATRIC" id="fig|1698449.3.peg.1077"/>
<feature type="domain" description="Helicase ATP-binding" evidence="16">
    <location>
        <begin position="284"/>
        <end position="448"/>
    </location>
</feature>
<dbReference type="GO" id="GO:0003677">
    <property type="term" value="F:DNA binding"/>
    <property type="evidence" value="ECO:0007669"/>
    <property type="project" value="UniProtKB-KW"/>
</dbReference>
<dbReference type="FunFam" id="3.40.50.300:FF:000391">
    <property type="entry name" value="ATP-dependent DNA helicase RecG"/>
    <property type="match status" value="1"/>
</dbReference>
<evidence type="ECO:0000256" key="2">
    <source>
        <dbReference type="ARBA" id="ARBA00017846"/>
    </source>
</evidence>
<comment type="catalytic activity">
    <reaction evidence="12 15">
        <text>Couples ATP hydrolysis with the unwinding of duplex DNA by translocating in the 3'-5' direction.</text>
        <dbReference type="EC" id="5.6.2.4"/>
    </reaction>
</comment>
<keyword evidence="4 15" id="KW-0227">DNA damage</keyword>
<keyword evidence="9 15" id="KW-0233">DNA recombination</keyword>
<evidence type="ECO:0000256" key="6">
    <source>
        <dbReference type="ARBA" id="ARBA00022806"/>
    </source>
</evidence>
<evidence type="ECO:0000259" key="17">
    <source>
        <dbReference type="PROSITE" id="PS51194"/>
    </source>
</evidence>
<dbReference type="GO" id="GO:0006310">
    <property type="term" value="P:DNA recombination"/>
    <property type="evidence" value="ECO:0007669"/>
    <property type="project" value="UniProtKB-UniRule"/>
</dbReference>
<dbReference type="NCBIfam" id="TIGR00643">
    <property type="entry name" value="recG"/>
    <property type="match status" value="1"/>
</dbReference>
<dbReference type="GO" id="GO:0016887">
    <property type="term" value="F:ATP hydrolysis activity"/>
    <property type="evidence" value="ECO:0007669"/>
    <property type="project" value="RHEA"/>
</dbReference>
<dbReference type="NCBIfam" id="NF008163">
    <property type="entry name" value="PRK10917.1-1"/>
    <property type="match status" value="1"/>
</dbReference>
<dbReference type="InterPro" id="IPR027417">
    <property type="entry name" value="P-loop_NTPase"/>
</dbReference>
<keyword evidence="3 15" id="KW-0547">Nucleotide-binding</keyword>
<comment type="similarity">
    <text evidence="1 15">Belongs to the helicase family. RecG subfamily.</text>
</comment>
<dbReference type="PANTHER" id="PTHR47964">
    <property type="entry name" value="ATP-DEPENDENT DNA HELICASE HOMOLOG RECG, CHLOROPLASTIC"/>
    <property type="match status" value="1"/>
</dbReference>
<evidence type="ECO:0000256" key="13">
    <source>
        <dbReference type="ARBA" id="ARBA00034808"/>
    </source>
</evidence>
<evidence type="ECO:0000313" key="19">
    <source>
        <dbReference type="Proteomes" id="UP000063953"/>
    </source>
</evidence>
<dbReference type="InterPro" id="IPR011545">
    <property type="entry name" value="DEAD/DEAH_box_helicase_dom"/>
</dbReference>
<dbReference type="GO" id="GO:0006281">
    <property type="term" value="P:DNA repair"/>
    <property type="evidence" value="ECO:0007669"/>
    <property type="project" value="UniProtKB-UniRule"/>
</dbReference>
<dbReference type="EC" id="5.6.2.4" evidence="13 15"/>
<keyword evidence="7 15" id="KW-0067">ATP-binding</keyword>
<evidence type="ECO:0000256" key="7">
    <source>
        <dbReference type="ARBA" id="ARBA00022840"/>
    </source>
</evidence>
<dbReference type="NCBIfam" id="NF008165">
    <property type="entry name" value="PRK10917.1-3"/>
    <property type="match status" value="1"/>
</dbReference>
<dbReference type="InterPro" id="IPR033454">
    <property type="entry name" value="RecG_wedge"/>
</dbReference>